<dbReference type="Proteomes" id="UP000197153">
    <property type="component" value="Chromosome 1"/>
</dbReference>
<evidence type="ECO:0000313" key="3">
    <source>
        <dbReference type="Proteomes" id="UP000197153"/>
    </source>
</evidence>
<feature type="signal peptide" evidence="1">
    <location>
        <begin position="1"/>
        <end position="17"/>
    </location>
</feature>
<keyword evidence="3" id="KW-1185">Reference proteome</keyword>
<accession>A0A248JSS2</accession>
<dbReference type="AlphaFoldDB" id="A0A248JSS2"/>
<gene>
    <name evidence="2" type="ORF">Y958_10155</name>
</gene>
<protein>
    <submittedName>
        <fullName evidence="2">Uncharacterized protein</fullName>
    </submittedName>
</protein>
<name>A0A248JSS2_9PROT</name>
<dbReference type="EMBL" id="CP022110">
    <property type="protein sequence ID" value="ASG21148.1"/>
    <property type="molecule type" value="Genomic_DNA"/>
</dbReference>
<proteinExistence type="predicted"/>
<feature type="chain" id="PRO_5012828954" evidence="1">
    <location>
        <begin position="18"/>
        <end position="178"/>
    </location>
</feature>
<organism evidence="2 3">
    <name type="scientific">Nitrospirillum viridazoti CBAmc</name>
    <dbReference type="NCBI Taxonomy" id="1441467"/>
    <lineage>
        <taxon>Bacteria</taxon>
        <taxon>Pseudomonadati</taxon>
        <taxon>Pseudomonadota</taxon>
        <taxon>Alphaproteobacteria</taxon>
        <taxon>Rhodospirillales</taxon>
        <taxon>Azospirillaceae</taxon>
        <taxon>Nitrospirillum</taxon>
        <taxon>Nitrospirillum viridazoti</taxon>
    </lineage>
</organism>
<evidence type="ECO:0000256" key="1">
    <source>
        <dbReference type="SAM" id="SignalP"/>
    </source>
</evidence>
<evidence type="ECO:0000313" key="2">
    <source>
        <dbReference type="EMBL" id="ASG21148.1"/>
    </source>
</evidence>
<sequence>MAISFSLLFGIAAGLTAAGQVASSTARRIRRMRRDTRARRRQVDELFQAVRDKAKLTLDLKREERKMTAELEELRSSVTEHDRLAEARRADEALLYVYDERRMPNDSAFTVTITHSSFQTVSRGAPEPVVSSWRMGRRYLVWASSTKLAVSKTLQRFPPERGYVVKGGDPYPSDPEEL</sequence>
<keyword evidence="1" id="KW-0732">Signal</keyword>
<reference evidence="2 3" key="1">
    <citation type="submission" date="2017-06" db="EMBL/GenBank/DDBJ databases">
        <title>Complete genome sequence of Nitrospirillum amazonense strain CBAmC, an endophytic nitrogen-fixing and plant growth-promoting bacterium, isolated from sugarcane.</title>
        <authorList>
            <person name="Schwab S."/>
            <person name="dos Santos Teixeira K.R."/>
            <person name="Simoes Araujo J.L."/>
            <person name="Soares Vidal M."/>
            <person name="Borges de Freitas H.R."/>
            <person name="Rivello Crivelaro A.L."/>
            <person name="Bueno de Camargo Nunes A."/>
            <person name="dos Santos C.M."/>
            <person name="Palmeira da Silva Rosa D."/>
            <person name="da Silva Padilha D."/>
            <person name="da Silva E."/>
            <person name="Araujo Terra L."/>
            <person name="Soares Mendes V."/>
            <person name="Farinelli L."/>
            <person name="Magalhaes Cruz L."/>
            <person name="Baldani J.I."/>
        </authorList>
    </citation>
    <scope>NUCLEOTIDE SEQUENCE [LARGE SCALE GENOMIC DNA]</scope>
    <source>
        <strain evidence="2 3">CBAmC</strain>
    </source>
</reference>
<dbReference type="KEGG" id="nao:Y958_10155"/>
<dbReference type="RefSeq" id="WP_088871889.1">
    <property type="nucleotide sequence ID" value="NZ_CP022110.1"/>
</dbReference>